<proteinExistence type="predicted"/>
<dbReference type="VEuPathDB" id="CryptoDB:Cvel_4684"/>
<name>A0A0G4GH24_9ALVE</name>
<evidence type="ECO:0000313" key="1">
    <source>
        <dbReference type="EMBL" id="CEM28765.1"/>
    </source>
</evidence>
<organism evidence="1">
    <name type="scientific">Chromera velia CCMP2878</name>
    <dbReference type="NCBI Taxonomy" id="1169474"/>
    <lineage>
        <taxon>Eukaryota</taxon>
        <taxon>Sar</taxon>
        <taxon>Alveolata</taxon>
        <taxon>Colpodellida</taxon>
        <taxon>Chromeraceae</taxon>
        <taxon>Chromera</taxon>
    </lineage>
</organism>
<protein>
    <submittedName>
        <fullName evidence="1">Uncharacterized protein</fullName>
    </submittedName>
</protein>
<gene>
    <name evidence="1" type="ORF">Cvel_4684</name>
</gene>
<dbReference type="AlphaFoldDB" id="A0A0G4GH24"/>
<reference evidence="1" key="1">
    <citation type="submission" date="2014-11" db="EMBL/GenBank/DDBJ databases">
        <authorList>
            <person name="Otto D Thomas"/>
            <person name="Naeem Raeece"/>
        </authorList>
    </citation>
    <scope>NUCLEOTIDE SEQUENCE</scope>
</reference>
<accession>A0A0G4GH24</accession>
<sequence length="210" mass="23235">MASLLRSLGCPAIRQHWLLHAPKSHFADASCREAEQAYPQDRFDFFAITAASCRQLPVWQPLSEGGILAGIADFPRDQRRRSEERCDATVICRRDYAGIGECRSRAQTEESGSLSLHPVLSQPTEESGSLSLYPILSQQTEESGSLSLHPVRSQETEESGSLSLFPVLSQQTEKSNILSLHPVLSQQTEESNIFPRSSPPFQFIIAHGGK</sequence>
<dbReference type="EMBL" id="CDMZ01001192">
    <property type="protein sequence ID" value="CEM28765.1"/>
    <property type="molecule type" value="Genomic_DNA"/>
</dbReference>